<evidence type="ECO:0000256" key="2">
    <source>
        <dbReference type="SAM" id="Phobius"/>
    </source>
</evidence>
<proteinExistence type="predicted"/>
<dbReference type="Proteomes" id="UP000838412">
    <property type="component" value="Chromosome 19"/>
</dbReference>
<feature type="transmembrane region" description="Helical" evidence="2">
    <location>
        <begin position="27"/>
        <end position="50"/>
    </location>
</feature>
<keyword evidence="2" id="KW-0812">Transmembrane</keyword>
<evidence type="ECO:0000256" key="1">
    <source>
        <dbReference type="SAM" id="MobiDB-lite"/>
    </source>
</evidence>
<gene>
    <name evidence="3" type="primary">Hypp9235</name>
    <name evidence="3" type="ORF">BLAG_LOCUS12350</name>
</gene>
<keyword evidence="2" id="KW-0472">Membrane</keyword>
<feature type="region of interest" description="Disordered" evidence="1">
    <location>
        <begin position="1"/>
        <end position="22"/>
    </location>
</feature>
<keyword evidence="2" id="KW-1133">Transmembrane helix</keyword>
<protein>
    <submittedName>
        <fullName evidence="3">Hypp9235 protein</fullName>
    </submittedName>
</protein>
<accession>A0A8J9ZEH0</accession>
<sequence length="85" mass="9388">MHDKSDVTVGQSDAKRTKESRPKLDKVALSTLLGLTWPATLWVLVADYLYGSKGTEQGQEEGQKTEAVAIYENATFTVLLFNRGI</sequence>
<evidence type="ECO:0000313" key="3">
    <source>
        <dbReference type="EMBL" id="CAH1252211.1"/>
    </source>
</evidence>
<dbReference type="EMBL" id="OV696704">
    <property type="protein sequence ID" value="CAH1252211.1"/>
    <property type="molecule type" value="Genomic_DNA"/>
</dbReference>
<feature type="compositionally biased region" description="Basic and acidic residues" evidence="1">
    <location>
        <begin position="13"/>
        <end position="22"/>
    </location>
</feature>
<dbReference type="AlphaFoldDB" id="A0A8J9ZEH0"/>
<name>A0A8J9ZEH0_BRALA</name>
<organism evidence="3 4">
    <name type="scientific">Branchiostoma lanceolatum</name>
    <name type="common">Common lancelet</name>
    <name type="synonym">Amphioxus lanceolatum</name>
    <dbReference type="NCBI Taxonomy" id="7740"/>
    <lineage>
        <taxon>Eukaryota</taxon>
        <taxon>Metazoa</taxon>
        <taxon>Chordata</taxon>
        <taxon>Cephalochordata</taxon>
        <taxon>Leptocardii</taxon>
        <taxon>Amphioxiformes</taxon>
        <taxon>Branchiostomatidae</taxon>
        <taxon>Branchiostoma</taxon>
    </lineage>
</organism>
<reference evidence="3" key="1">
    <citation type="submission" date="2022-01" db="EMBL/GenBank/DDBJ databases">
        <authorList>
            <person name="Braso-Vives M."/>
        </authorList>
    </citation>
    <scope>NUCLEOTIDE SEQUENCE</scope>
</reference>
<evidence type="ECO:0000313" key="4">
    <source>
        <dbReference type="Proteomes" id="UP000838412"/>
    </source>
</evidence>
<keyword evidence="4" id="KW-1185">Reference proteome</keyword>